<evidence type="ECO:0000313" key="1">
    <source>
        <dbReference type="EMBL" id="OBV37723.1"/>
    </source>
</evidence>
<dbReference type="Proteomes" id="UP000092713">
    <property type="component" value="Unassembled WGS sequence"/>
</dbReference>
<keyword evidence="2" id="KW-1185">Reference proteome</keyword>
<name>A0A1A7C068_9BURK</name>
<dbReference type="EMBL" id="LOCQ01000060">
    <property type="protein sequence ID" value="OBV37723.1"/>
    <property type="molecule type" value="Genomic_DNA"/>
</dbReference>
<dbReference type="PATRIC" id="fig|1747903.4.peg.1251"/>
<proteinExistence type="predicted"/>
<accession>A0A1A7C068</accession>
<dbReference type="OrthoDB" id="6147138at2"/>
<dbReference type="RefSeq" id="WP_065309931.1">
    <property type="nucleotide sequence ID" value="NZ_LOCQ01000060.1"/>
</dbReference>
<dbReference type="AlphaFoldDB" id="A0A1A7C068"/>
<comment type="caution">
    <text evidence="1">The sequence shown here is derived from an EMBL/GenBank/DDBJ whole genome shotgun (WGS) entry which is preliminary data.</text>
</comment>
<dbReference type="Pfam" id="PF18906">
    <property type="entry name" value="Phage_tube_2"/>
    <property type="match status" value="1"/>
</dbReference>
<gene>
    <name evidence="1" type="ORF">ASR47_1003387</name>
</gene>
<evidence type="ECO:0000313" key="2">
    <source>
        <dbReference type="Proteomes" id="UP000092713"/>
    </source>
</evidence>
<reference evidence="1 2" key="1">
    <citation type="submission" date="2016-04" db="EMBL/GenBank/DDBJ databases">
        <title>Draft genome sequence of Janthinobacterium psychrotolerans sp. nov., isolated from freshwater sediments in Denmark.</title>
        <authorList>
            <person name="Gong X."/>
            <person name="Skrivergaard S."/>
            <person name="Korsgaard B.S."/>
            <person name="Schreiber L."/>
            <person name="Marshall I.P."/>
            <person name="Finster K."/>
            <person name="Schramm A."/>
        </authorList>
    </citation>
    <scope>NUCLEOTIDE SEQUENCE [LARGE SCALE GENOMIC DNA]</scope>
    <source>
        <strain evidence="1 2">S3-2</strain>
    </source>
</reference>
<organism evidence="1 2">
    <name type="scientific">Janthinobacterium psychrotolerans</name>
    <dbReference type="NCBI Taxonomy" id="1747903"/>
    <lineage>
        <taxon>Bacteria</taxon>
        <taxon>Pseudomonadati</taxon>
        <taxon>Pseudomonadota</taxon>
        <taxon>Betaproteobacteria</taxon>
        <taxon>Burkholderiales</taxon>
        <taxon>Oxalobacteraceae</taxon>
        <taxon>Janthinobacterium</taxon>
    </lineage>
</organism>
<dbReference type="STRING" id="1747903.ASR47_1003387"/>
<sequence>MTRYIRNTVVTAKVEATPGTDALPTGLADAVLVSDMSITPLDAANIDRNNIKGYFGANEQLVGPASVKTSYTVELAGSGTAGTAPALGDLLLGCAMAEGVLADPVRVEYTPVSTGLKTLTNYYYDDGVLHKLLGVMGDFTLTAKVGERPVLKFDYTGLDGGISEAMTAGTYTEWKAPVAMTKANVTDITLGATYALGALTGGAPYNSTGLELKSGNAVNFTPMLSKEDVDITNREVTGSFELELTAAQEVAFMAQVKANTKQSLALTIGKVAGNTVIIFMPAAQLTNPKKAELNGKRLIGYDFRAIPVAGNDELRLVFL</sequence>
<protein>
    <submittedName>
        <fullName evidence="1">Uncharacterized protein</fullName>
    </submittedName>
</protein>
<dbReference type="InterPro" id="IPR044000">
    <property type="entry name" value="Phage_tube_2"/>
</dbReference>